<feature type="region of interest" description="Disordered" evidence="1">
    <location>
        <begin position="1"/>
        <end position="44"/>
    </location>
</feature>
<dbReference type="Proteomes" id="UP000517547">
    <property type="component" value="Unassembled WGS sequence"/>
</dbReference>
<name>A0A7Y7XUW1_9PSED</name>
<sequence length="141" mass="15040">MVKKITPDPPPCSTSSVAEKATCPSRVTRDSQGQISSKPPHDQTPILLEKLPATAFKAVESNTSSAPALFSVQPGITARVALTQVSQLLKSAELNADEICPRLSGFERDLLMGLIHSVVLSRTVVDALLDGETVASRNSRF</sequence>
<evidence type="ECO:0000313" key="2">
    <source>
        <dbReference type="EMBL" id="NWC12753.1"/>
    </source>
</evidence>
<organism evidence="2 3">
    <name type="scientific">Pseudomonas gingeri</name>
    <dbReference type="NCBI Taxonomy" id="117681"/>
    <lineage>
        <taxon>Bacteria</taxon>
        <taxon>Pseudomonadati</taxon>
        <taxon>Pseudomonadota</taxon>
        <taxon>Gammaproteobacteria</taxon>
        <taxon>Pseudomonadales</taxon>
        <taxon>Pseudomonadaceae</taxon>
        <taxon>Pseudomonas</taxon>
    </lineage>
</organism>
<protein>
    <recommendedName>
        <fullName evidence="4">DUF3077 domain-containing protein</fullName>
    </recommendedName>
</protein>
<reference evidence="2 3" key="1">
    <citation type="submission" date="2020-04" db="EMBL/GenBank/DDBJ databases">
        <title>Molecular characterization of pseudomonads from Agaricus bisporus reveal novel blotch 2 pathogens in Western Europe.</title>
        <authorList>
            <person name="Taparia T."/>
            <person name="Krijger M."/>
            <person name="Haynes E."/>
            <person name="Elpinstone J.G."/>
            <person name="Noble R."/>
            <person name="Van Der Wolf J."/>
        </authorList>
    </citation>
    <scope>NUCLEOTIDE SEQUENCE [LARGE SCALE GENOMIC DNA]</scope>
    <source>
        <strain evidence="2 3">IPO3738</strain>
    </source>
</reference>
<evidence type="ECO:0000256" key="1">
    <source>
        <dbReference type="SAM" id="MobiDB-lite"/>
    </source>
</evidence>
<proteinExistence type="predicted"/>
<accession>A0A7Y7XUW1</accession>
<evidence type="ECO:0000313" key="3">
    <source>
        <dbReference type="Proteomes" id="UP000517547"/>
    </source>
</evidence>
<dbReference type="RefSeq" id="WP_103032720.1">
    <property type="nucleotide sequence ID" value="NZ_JACAOK010000070.1"/>
</dbReference>
<comment type="caution">
    <text evidence="2">The sequence shown here is derived from an EMBL/GenBank/DDBJ whole genome shotgun (WGS) entry which is preliminary data.</text>
</comment>
<gene>
    <name evidence="2" type="ORF">HX845_03765</name>
</gene>
<dbReference type="Pfam" id="PF19619">
    <property type="entry name" value="DUF6124"/>
    <property type="match status" value="1"/>
</dbReference>
<dbReference type="EMBL" id="JACAQE010000001">
    <property type="protein sequence ID" value="NWC12753.1"/>
    <property type="molecule type" value="Genomic_DNA"/>
</dbReference>
<dbReference type="AlphaFoldDB" id="A0A7Y7XUW1"/>
<evidence type="ECO:0008006" key="4">
    <source>
        <dbReference type="Google" id="ProtNLM"/>
    </source>
</evidence>